<dbReference type="GO" id="GO:0005524">
    <property type="term" value="F:ATP binding"/>
    <property type="evidence" value="ECO:0007669"/>
    <property type="project" value="UniProtKB-KW"/>
</dbReference>
<dbReference type="PANTHER" id="PTHR27002:SF181">
    <property type="entry name" value="RECEPTOR-LIKE SERINE_THREONINE-PROTEIN KINASE"/>
    <property type="match status" value="1"/>
</dbReference>
<evidence type="ECO:0000256" key="5">
    <source>
        <dbReference type="ARBA" id="ARBA00022840"/>
    </source>
</evidence>
<keyword evidence="3" id="KW-0547">Nucleotide-binding</keyword>
<accession>A0AAD9TPD7</accession>
<keyword evidence="4" id="KW-0418">Kinase</keyword>
<dbReference type="Gene3D" id="3.30.200.20">
    <property type="entry name" value="Phosphorylase Kinase, domain 1"/>
    <property type="match status" value="1"/>
</dbReference>
<dbReference type="GO" id="GO:0004674">
    <property type="term" value="F:protein serine/threonine kinase activity"/>
    <property type="evidence" value="ECO:0007669"/>
    <property type="project" value="UniProtKB-KW"/>
</dbReference>
<evidence type="ECO:0000256" key="3">
    <source>
        <dbReference type="ARBA" id="ARBA00022741"/>
    </source>
</evidence>
<reference evidence="6" key="1">
    <citation type="journal article" date="2023" name="Plant J.">
        <title>Genome sequences and population genomics provide insights into the demographic history, inbreeding, and mutation load of two 'living fossil' tree species of Dipteronia.</title>
        <authorList>
            <person name="Feng Y."/>
            <person name="Comes H.P."/>
            <person name="Chen J."/>
            <person name="Zhu S."/>
            <person name="Lu R."/>
            <person name="Zhang X."/>
            <person name="Li P."/>
            <person name="Qiu J."/>
            <person name="Olsen K.M."/>
            <person name="Qiu Y."/>
        </authorList>
    </citation>
    <scope>NUCLEOTIDE SEQUENCE</scope>
    <source>
        <strain evidence="6">KIB01</strain>
    </source>
</reference>
<dbReference type="PANTHER" id="PTHR27002">
    <property type="entry name" value="RECEPTOR-LIKE SERINE/THREONINE-PROTEIN KINASE SD1-8"/>
    <property type="match status" value="1"/>
</dbReference>
<dbReference type="AlphaFoldDB" id="A0AAD9TPD7"/>
<name>A0AAD9TPD7_9ROSI</name>
<proteinExistence type="predicted"/>
<sequence>MFESFINILGPESRKEEAKVPLIDLGTIAAATNNFLQENMIGKGGFCPVYTGKLRNGREVAAKRLSRRSGQGLEELKNETMLMAKLQLRNLVWELWNNDRAMDLMDPIAENEALFPMLIRYISVTLQCVQEIAADRPTMSEVVSMLTNEHIVLTSPKQPAFSCEKSAKSNST</sequence>
<dbReference type="EMBL" id="JANJYI010000008">
    <property type="protein sequence ID" value="KAK2639295.1"/>
    <property type="molecule type" value="Genomic_DNA"/>
</dbReference>
<keyword evidence="5" id="KW-0067">ATP-binding</keyword>
<dbReference type="SUPFAM" id="SSF56112">
    <property type="entry name" value="Protein kinase-like (PK-like)"/>
    <property type="match status" value="1"/>
</dbReference>
<evidence type="ECO:0000256" key="4">
    <source>
        <dbReference type="ARBA" id="ARBA00022777"/>
    </source>
</evidence>
<dbReference type="GO" id="GO:0005886">
    <property type="term" value="C:plasma membrane"/>
    <property type="evidence" value="ECO:0007669"/>
    <property type="project" value="TreeGrafter"/>
</dbReference>
<evidence type="ECO:0000313" key="7">
    <source>
        <dbReference type="Proteomes" id="UP001280121"/>
    </source>
</evidence>
<evidence type="ECO:0000313" key="6">
    <source>
        <dbReference type="EMBL" id="KAK2639295.1"/>
    </source>
</evidence>
<comment type="caution">
    <text evidence="6">The sequence shown here is derived from an EMBL/GenBank/DDBJ whole genome shotgun (WGS) entry which is preliminary data.</text>
</comment>
<evidence type="ECO:0008006" key="8">
    <source>
        <dbReference type="Google" id="ProtNLM"/>
    </source>
</evidence>
<organism evidence="6 7">
    <name type="scientific">Dipteronia dyeriana</name>
    <dbReference type="NCBI Taxonomy" id="168575"/>
    <lineage>
        <taxon>Eukaryota</taxon>
        <taxon>Viridiplantae</taxon>
        <taxon>Streptophyta</taxon>
        <taxon>Embryophyta</taxon>
        <taxon>Tracheophyta</taxon>
        <taxon>Spermatophyta</taxon>
        <taxon>Magnoliopsida</taxon>
        <taxon>eudicotyledons</taxon>
        <taxon>Gunneridae</taxon>
        <taxon>Pentapetalae</taxon>
        <taxon>rosids</taxon>
        <taxon>malvids</taxon>
        <taxon>Sapindales</taxon>
        <taxon>Sapindaceae</taxon>
        <taxon>Hippocastanoideae</taxon>
        <taxon>Acereae</taxon>
        <taxon>Dipteronia</taxon>
    </lineage>
</organism>
<keyword evidence="7" id="KW-1185">Reference proteome</keyword>
<keyword evidence="1" id="KW-0723">Serine/threonine-protein kinase</keyword>
<protein>
    <recommendedName>
        <fullName evidence="8">Protein kinase domain-containing protein</fullName>
    </recommendedName>
</protein>
<dbReference type="Proteomes" id="UP001280121">
    <property type="component" value="Unassembled WGS sequence"/>
</dbReference>
<dbReference type="InterPro" id="IPR011009">
    <property type="entry name" value="Kinase-like_dom_sf"/>
</dbReference>
<keyword evidence="2" id="KW-0808">Transferase</keyword>
<evidence type="ECO:0000256" key="2">
    <source>
        <dbReference type="ARBA" id="ARBA00022679"/>
    </source>
</evidence>
<evidence type="ECO:0000256" key="1">
    <source>
        <dbReference type="ARBA" id="ARBA00022527"/>
    </source>
</evidence>
<gene>
    <name evidence="6" type="ORF">Ddye_027090</name>
</gene>